<evidence type="ECO:0000259" key="3">
    <source>
        <dbReference type="Pfam" id="PF01757"/>
    </source>
</evidence>
<dbReference type="PANTHER" id="PTHR23028:SF131">
    <property type="entry name" value="BLR2367 PROTEIN"/>
    <property type="match status" value="1"/>
</dbReference>
<reference evidence="4 5" key="1">
    <citation type="submission" date="2018-12" db="EMBL/GenBank/DDBJ databases">
        <authorList>
            <person name="Grouzdev D.S."/>
            <person name="Krutkina M.S."/>
        </authorList>
    </citation>
    <scope>NUCLEOTIDE SEQUENCE [LARGE SCALE GENOMIC DNA]</scope>
    <source>
        <strain evidence="4 5">RmlP026</strain>
    </source>
</reference>
<gene>
    <name evidence="4" type="ORF">D3273_06950</name>
</gene>
<evidence type="ECO:0000313" key="4">
    <source>
        <dbReference type="EMBL" id="RYC32812.1"/>
    </source>
</evidence>
<name>A0A4Q2U8P3_9HYPH</name>
<dbReference type="Proteomes" id="UP000290759">
    <property type="component" value="Unassembled WGS sequence"/>
</dbReference>
<keyword evidence="2" id="KW-0472">Membrane</keyword>
<keyword evidence="4" id="KW-0808">Transferase</keyword>
<dbReference type="GO" id="GO:0016747">
    <property type="term" value="F:acyltransferase activity, transferring groups other than amino-acyl groups"/>
    <property type="evidence" value="ECO:0007669"/>
    <property type="project" value="InterPro"/>
</dbReference>
<feature type="transmembrane region" description="Helical" evidence="2">
    <location>
        <begin position="252"/>
        <end position="269"/>
    </location>
</feature>
<comment type="caution">
    <text evidence="4">The sequence shown here is derived from an EMBL/GenBank/DDBJ whole genome shotgun (WGS) entry which is preliminary data.</text>
</comment>
<dbReference type="GO" id="GO:0016020">
    <property type="term" value="C:membrane"/>
    <property type="evidence" value="ECO:0007669"/>
    <property type="project" value="TreeGrafter"/>
</dbReference>
<keyword evidence="5" id="KW-1185">Reference proteome</keyword>
<feature type="transmembrane region" description="Helical" evidence="2">
    <location>
        <begin position="304"/>
        <end position="322"/>
    </location>
</feature>
<feature type="domain" description="Acyltransferase 3" evidence="3">
    <location>
        <begin position="64"/>
        <end position="385"/>
    </location>
</feature>
<accession>A0A4Q2U8P3</accession>
<keyword evidence="4" id="KW-0012">Acyltransferase</keyword>
<reference evidence="4 5" key="2">
    <citation type="submission" date="2019-02" db="EMBL/GenBank/DDBJ databases">
        <title>'Lichenibacterium ramalinii' gen. nov. sp. nov., 'Lichenibacterium minor' gen. nov. sp. nov.</title>
        <authorList>
            <person name="Pankratov T."/>
        </authorList>
    </citation>
    <scope>NUCLEOTIDE SEQUENCE [LARGE SCALE GENOMIC DNA]</scope>
    <source>
        <strain evidence="4 5">RmlP026</strain>
    </source>
</reference>
<protein>
    <submittedName>
        <fullName evidence="4">Acyltransferase</fullName>
    </submittedName>
</protein>
<feature type="transmembrane region" description="Helical" evidence="2">
    <location>
        <begin position="141"/>
        <end position="159"/>
    </location>
</feature>
<feature type="transmembrane region" description="Helical" evidence="2">
    <location>
        <begin position="369"/>
        <end position="387"/>
    </location>
</feature>
<feature type="transmembrane region" description="Helical" evidence="2">
    <location>
        <begin position="67"/>
        <end position="85"/>
    </location>
</feature>
<dbReference type="AlphaFoldDB" id="A0A4Q2U8P3"/>
<dbReference type="PANTHER" id="PTHR23028">
    <property type="entry name" value="ACETYLTRANSFERASE"/>
    <property type="match status" value="1"/>
</dbReference>
<organism evidence="4 5">
    <name type="scientific">Lichenibacterium minor</name>
    <dbReference type="NCBI Taxonomy" id="2316528"/>
    <lineage>
        <taxon>Bacteria</taxon>
        <taxon>Pseudomonadati</taxon>
        <taxon>Pseudomonadota</taxon>
        <taxon>Alphaproteobacteria</taxon>
        <taxon>Hyphomicrobiales</taxon>
        <taxon>Lichenihabitantaceae</taxon>
        <taxon>Lichenibacterium</taxon>
    </lineage>
</organism>
<feature type="transmembrane region" description="Helical" evidence="2">
    <location>
        <begin position="342"/>
        <end position="363"/>
    </location>
</feature>
<keyword evidence="2" id="KW-1133">Transmembrane helix</keyword>
<feature type="transmembrane region" description="Helical" evidence="2">
    <location>
        <begin position="276"/>
        <end position="298"/>
    </location>
</feature>
<feature type="transmembrane region" description="Helical" evidence="2">
    <location>
        <begin position="196"/>
        <end position="215"/>
    </location>
</feature>
<dbReference type="InterPro" id="IPR002656">
    <property type="entry name" value="Acyl_transf_3_dom"/>
</dbReference>
<sequence>MARRARRAAPHAGAPVGLTRDGIPTVRPERSRFAFRPKSAMVLGLAHATSPGGALDRPMRKLSNIQVLRGLAALAVVTFHARGEVDGVGMPTRLPSFLAGAFGVDVFFVVSGLVMVYASAPLFGAARAVLPFIGKRIARVVPLYWAVTALFVLLAPAAARGGLGHGAFNRYLALSLAFVPYAGPVNDDATPVYSTGWTLSYEMAFYACFAATLALPRRAAVAVLVCGFAALVASAKAVALPGWLAYLGASNVLEFAAGLLIAELALSGLRLPRPAALALAAAGCAAALAAAPVSDAWWGEWRGVVWGLPAAAIVAAAALCPAAEGGGPVRRWLERLGDASYALYLVHEGLNVAAAAAVGRWGGPSRVPAGAYLLGLVGLALAVGFTVHRRFEVPVTRWLQRRIAPHRPPSLAVSGP</sequence>
<evidence type="ECO:0000313" key="5">
    <source>
        <dbReference type="Proteomes" id="UP000290759"/>
    </source>
</evidence>
<proteinExistence type="predicted"/>
<dbReference type="Pfam" id="PF01757">
    <property type="entry name" value="Acyl_transf_3"/>
    <property type="match status" value="1"/>
</dbReference>
<feature type="region of interest" description="Disordered" evidence="1">
    <location>
        <begin position="1"/>
        <end position="24"/>
    </location>
</feature>
<dbReference type="EMBL" id="QYBB01000005">
    <property type="protein sequence ID" value="RYC32812.1"/>
    <property type="molecule type" value="Genomic_DNA"/>
</dbReference>
<feature type="transmembrane region" description="Helical" evidence="2">
    <location>
        <begin position="222"/>
        <end position="246"/>
    </location>
</feature>
<feature type="transmembrane region" description="Helical" evidence="2">
    <location>
        <begin position="97"/>
        <end position="120"/>
    </location>
</feature>
<keyword evidence="2" id="KW-0812">Transmembrane</keyword>
<evidence type="ECO:0000256" key="1">
    <source>
        <dbReference type="SAM" id="MobiDB-lite"/>
    </source>
</evidence>
<dbReference type="InterPro" id="IPR050879">
    <property type="entry name" value="Acyltransferase_3"/>
</dbReference>
<evidence type="ECO:0000256" key="2">
    <source>
        <dbReference type="SAM" id="Phobius"/>
    </source>
</evidence>
<dbReference type="GO" id="GO:0000271">
    <property type="term" value="P:polysaccharide biosynthetic process"/>
    <property type="evidence" value="ECO:0007669"/>
    <property type="project" value="TreeGrafter"/>
</dbReference>
<dbReference type="OrthoDB" id="9767863at2"/>